<name>A0A927GQ52_9BACL</name>
<gene>
    <name evidence="4" type="ORF">IDH44_01815</name>
</gene>
<accession>A0A927GQ52</accession>
<keyword evidence="5" id="KW-1185">Reference proteome</keyword>
<dbReference type="PANTHER" id="PTHR42693">
    <property type="entry name" value="ARYLSULFATASE FAMILY MEMBER"/>
    <property type="match status" value="1"/>
</dbReference>
<dbReference type="Proteomes" id="UP000621560">
    <property type="component" value="Unassembled WGS sequence"/>
</dbReference>
<dbReference type="GO" id="GO:0004065">
    <property type="term" value="F:arylsulfatase activity"/>
    <property type="evidence" value="ECO:0007669"/>
    <property type="project" value="TreeGrafter"/>
</dbReference>
<organism evidence="4 5">
    <name type="scientific">Paenibacillus sabuli</name>
    <dbReference type="NCBI Taxonomy" id="2772509"/>
    <lineage>
        <taxon>Bacteria</taxon>
        <taxon>Bacillati</taxon>
        <taxon>Bacillota</taxon>
        <taxon>Bacilli</taxon>
        <taxon>Bacillales</taxon>
        <taxon>Paenibacillaceae</taxon>
        <taxon>Paenibacillus</taxon>
    </lineage>
</organism>
<evidence type="ECO:0000259" key="3">
    <source>
        <dbReference type="Pfam" id="PF00884"/>
    </source>
</evidence>
<dbReference type="RefSeq" id="WP_190914109.1">
    <property type="nucleotide sequence ID" value="NZ_JACXIZ010000006.1"/>
</dbReference>
<dbReference type="Gene3D" id="3.40.720.10">
    <property type="entry name" value="Alkaline Phosphatase, subunit A"/>
    <property type="match status" value="1"/>
</dbReference>
<dbReference type="InterPro" id="IPR000917">
    <property type="entry name" value="Sulfatase_N"/>
</dbReference>
<proteinExistence type="inferred from homology"/>
<comment type="similarity">
    <text evidence="1">Belongs to the sulfatase family.</text>
</comment>
<dbReference type="EMBL" id="JACXIZ010000006">
    <property type="protein sequence ID" value="MBD2843916.1"/>
    <property type="molecule type" value="Genomic_DNA"/>
</dbReference>
<evidence type="ECO:0000313" key="5">
    <source>
        <dbReference type="Proteomes" id="UP000621560"/>
    </source>
</evidence>
<reference evidence="4" key="1">
    <citation type="submission" date="2020-09" db="EMBL/GenBank/DDBJ databases">
        <title>A novel bacterium of genus Paenibacillus, isolated from South China Sea.</title>
        <authorList>
            <person name="Huang H."/>
            <person name="Mo K."/>
            <person name="Hu Y."/>
        </authorList>
    </citation>
    <scope>NUCLEOTIDE SEQUENCE</scope>
    <source>
        <strain evidence="4">IB182496</strain>
    </source>
</reference>
<evidence type="ECO:0000256" key="2">
    <source>
        <dbReference type="ARBA" id="ARBA00022801"/>
    </source>
</evidence>
<sequence>MKTIFILMDSLNRHYLDCYGQGWVQTPNLDRLAARGIVFDRHYSGSLPCMPARRELMTGRLNFMESQWCPLQPYDEAYPEELRRQSGVYSHLITDHYHYFEQKGWGYHTPFDTWEFLRGQEGDPWHPAVAEPDMPAFRGKSKRQDWVNRSRMDAERDEDYPTPQCFARGIEFLRRNHEQDNWHLQLEVFDPHEPFMCPSKYRELYNDAWEGGYHFDWPPYAPLDADKDDEAAIAHMRKCYAGTLTMADAWLGRLLDTMDELDLWRDTAVILTTDHGHLLGEHGYWAKNYMFDYQRLVHIPMIAYVPGAAMNGGRIGALTATMDIMPTLLELHGAAPSEHVHGRSLAPLFARDGAHHDAVLYGYFGKDISLTDGRYTYCRKPLPGSTAYHHTAIPDRSGSRGAAYADCEVGRFLPQTDMPVYRMARSSHQHHGATPGHLLHDLQRDPEQSAPLADTELHRRYEAKLRELMARYQAPDWQYARVGLF</sequence>
<keyword evidence="2" id="KW-0378">Hydrolase</keyword>
<dbReference type="SUPFAM" id="SSF53649">
    <property type="entry name" value="Alkaline phosphatase-like"/>
    <property type="match status" value="1"/>
</dbReference>
<dbReference type="AlphaFoldDB" id="A0A927GQ52"/>
<feature type="domain" description="Sulfatase N-terminal" evidence="3">
    <location>
        <begin position="3"/>
        <end position="333"/>
    </location>
</feature>
<comment type="caution">
    <text evidence="4">The sequence shown here is derived from an EMBL/GenBank/DDBJ whole genome shotgun (WGS) entry which is preliminary data.</text>
</comment>
<dbReference type="InterPro" id="IPR017850">
    <property type="entry name" value="Alkaline_phosphatase_core_sf"/>
</dbReference>
<protein>
    <submittedName>
        <fullName evidence="4">Sulfatase</fullName>
    </submittedName>
</protein>
<dbReference type="PANTHER" id="PTHR42693:SF53">
    <property type="entry name" value="ENDO-4-O-SULFATASE"/>
    <property type="match status" value="1"/>
</dbReference>
<evidence type="ECO:0000313" key="4">
    <source>
        <dbReference type="EMBL" id="MBD2843916.1"/>
    </source>
</evidence>
<dbReference type="CDD" id="cd16148">
    <property type="entry name" value="sulfatase_like"/>
    <property type="match status" value="1"/>
</dbReference>
<evidence type="ECO:0000256" key="1">
    <source>
        <dbReference type="ARBA" id="ARBA00008779"/>
    </source>
</evidence>
<dbReference type="InterPro" id="IPR050738">
    <property type="entry name" value="Sulfatase"/>
</dbReference>
<dbReference type="Pfam" id="PF00884">
    <property type="entry name" value="Sulfatase"/>
    <property type="match status" value="1"/>
</dbReference>